<organism evidence="1">
    <name type="scientific">Ralstonia solanacearum</name>
    <name type="common">Pseudomonas solanacearum</name>
    <dbReference type="NCBI Taxonomy" id="305"/>
    <lineage>
        <taxon>Bacteria</taxon>
        <taxon>Pseudomonadati</taxon>
        <taxon>Pseudomonadota</taxon>
        <taxon>Betaproteobacteria</taxon>
        <taxon>Burkholderiales</taxon>
        <taxon>Burkholderiaceae</taxon>
        <taxon>Ralstonia</taxon>
        <taxon>Ralstonia solanacearum species complex</taxon>
    </lineage>
</organism>
<name>A0A5H2PX08_RALSL</name>
<sequence>MTPAGTLPETIPTNWLAAFPIQPATEAVEALRQGWTELAQQPRADFNPKTKEDALTKRLKVYVENHVARQRGLLGMWAAEDIIGEVDPATGKMIEERRTDIVYGWNDAVQGMKLVFEFKRLGRQKKHRDHYLQGQGLGRFVTGIYSRKQAVAAMVGVLLDPELEVVPPIRAALEQADLATALRLCKTETGLAYARPSTLFAHADFDTEHERDAALAPTHGTIRVSHFFFSFGYPTTTLKAKSSASIAISATAVT</sequence>
<dbReference type="EMBL" id="CP026092">
    <property type="protein sequence ID" value="AYB55896.1"/>
    <property type="molecule type" value="Genomic_DNA"/>
</dbReference>
<dbReference type="AlphaFoldDB" id="A0A5H2PX08"/>
<proteinExistence type="predicted"/>
<evidence type="ECO:0000313" key="1">
    <source>
        <dbReference type="EMBL" id="AYB55896.1"/>
    </source>
</evidence>
<accession>A0A5H2PX08</accession>
<gene>
    <name evidence="1" type="ORF">C2L97_07495</name>
</gene>
<dbReference type="RefSeq" id="WP_014616792.1">
    <property type="nucleotide sequence ID" value="NZ_CDLZ01000001.1"/>
</dbReference>
<protein>
    <submittedName>
        <fullName evidence="1">Fis family transcriptional regulator</fullName>
    </submittedName>
</protein>
<reference evidence="1" key="1">
    <citation type="submission" date="2018-01" db="EMBL/GenBank/DDBJ databases">
        <title>Complete Genome Sequence of three strains from Ralstonia solanacearum ecotype Moko sequevar IIA-53 from Brazil.</title>
        <authorList>
            <person name="Silva J.R."/>
            <person name="Albuquerque G.M.R."/>
            <person name="Pais A.K.L."/>
            <person name="Silva A.M.F."/>
            <person name="Boiteux M.E.N.F."/>
            <person name="Souza E.B."/>
            <person name="Mariano R.L.R."/>
        </authorList>
    </citation>
    <scope>NUCLEOTIDE SEQUENCE [LARGE SCALE GENOMIC DNA]</scope>
    <source>
        <strain evidence="1">SFC</strain>
    </source>
</reference>